<dbReference type="InterPro" id="IPR003961">
    <property type="entry name" value="FN3_dom"/>
</dbReference>
<dbReference type="SMART" id="SM00060">
    <property type="entry name" value="FN3"/>
    <property type="match status" value="1"/>
</dbReference>
<gene>
    <name evidence="2" type="ORF">PEVE_00025053</name>
</gene>
<evidence type="ECO:0000259" key="1">
    <source>
        <dbReference type="PROSITE" id="PS50853"/>
    </source>
</evidence>
<dbReference type="Pfam" id="PF00041">
    <property type="entry name" value="fn3"/>
    <property type="match status" value="1"/>
</dbReference>
<proteinExistence type="predicted"/>
<protein>
    <recommendedName>
        <fullName evidence="1">Fibronectin type-III domain-containing protein</fullName>
    </recommendedName>
</protein>
<name>A0ABN8SN40_9CNID</name>
<reference evidence="2 3" key="1">
    <citation type="submission" date="2022-05" db="EMBL/GenBank/DDBJ databases">
        <authorList>
            <consortium name="Genoscope - CEA"/>
            <person name="William W."/>
        </authorList>
    </citation>
    <scope>NUCLEOTIDE SEQUENCE [LARGE SCALE GENOMIC DNA]</scope>
</reference>
<dbReference type="Proteomes" id="UP001159427">
    <property type="component" value="Unassembled WGS sequence"/>
</dbReference>
<dbReference type="SUPFAM" id="SSF49265">
    <property type="entry name" value="Fibronectin type III"/>
    <property type="match status" value="1"/>
</dbReference>
<organism evidence="2 3">
    <name type="scientific">Porites evermanni</name>
    <dbReference type="NCBI Taxonomy" id="104178"/>
    <lineage>
        <taxon>Eukaryota</taxon>
        <taxon>Metazoa</taxon>
        <taxon>Cnidaria</taxon>
        <taxon>Anthozoa</taxon>
        <taxon>Hexacorallia</taxon>
        <taxon>Scleractinia</taxon>
        <taxon>Fungiina</taxon>
        <taxon>Poritidae</taxon>
        <taxon>Porites</taxon>
    </lineage>
</organism>
<dbReference type="PROSITE" id="PS50853">
    <property type="entry name" value="FN3"/>
    <property type="match status" value="1"/>
</dbReference>
<dbReference type="Gene3D" id="2.60.40.10">
    <property type="entry name" value="Immunoglobulins"/>
    <property type="match status" value="1"/>
</dbReference>
<evidence type="ECO:0000313" key="2">
    <source>
        <dbReference type="EMBL" id="CAH3193031.1"/>
    </source>
</evidence>
<accession>A0ABN8SN40</accession>
<dbReference type="CDD" id="cd00063">
    <property type="entry name" value="FN3"/>
    <property type="match status" value="1"/>
</dbReference>
<comment type="caution">
    <text evidence="2">The sequence shown here is derived from an EMBL/GenBank/DDBJ whole genome shotgun (WGS) entry which is preliminary data.</text>
</comment>
<sequence>VCSISVPSAAPANFTLSSSSPLSLTASWDAIPVKQQQGKLLGYQVFYTKEGPGNEQNGTVGPDQLNYTIMDLEFASYSVRVAGFTAVGIGNSTVVLTKTPNEGG</sequence>
<keyword evidence="3" id="KW-1185">Reference proteome</keyword>
<dbReference type="InterPro" id="IPR013783">
    <property type="entry name" value="Ig-like_fold"/>
</dbReference>
<feature type="domain" description="Fibronectin type-III" evidence="1">
    <location>
        <begin position="10"/>
        <end position="103"/>
    </location>
</feature>
<dbReference type="InterPro" id="IPR036116">
    <property type="entry name" value="FN3_sf"/>
</dbReference>
<evidence type="ECO:0000313" key="3">
    <source>
        <dbReference type="Proteomes" id="UP001159427"/>
    </source>
</evidence>
<feature type="non-terminal residue" evidence="2">
    <location>
        <position position="1"/>
    </location>
</feature>
<dbReference type="EMBL" id="CALNXI010003360">
    <property type="protein sequence ID" value="CAH3193031.1"/>
    <property type="molecule type" value="Genomic_DNA"/>
</dbReference>